<protein>
    <recommendedName>
        <fullName evidence="4">Mobilization protein</fullName>
    </recommendedName>
</protein>
<reference evidence="2" key="1">
    <citation type="submission" date="2023-06" db="EMBL/GenBank/DDBJ databases">
        <authorList>
            <person name="Zeman M."/>
            <person name="Kubasova T."/>
            <person name="Jahodarova E."/>
            <person name="Nykrynova M."/>
            <person name="Rychlik I."/>
        </authorList>
    </citation>
    <scope>NUCLEOTIDE SEQUENCE</scope>
    <source>
        <strain evidence="2">84_SSukc20</strain>
    </source>
</reference>
<proteinExistence type="predicted"/>
<dbReference type="EMBL" id="JAUEII010000002">
    <property type="protein sequence ID" value="MDN0048123.1"/>
    <property type="molecule type" value="Genomic_DNA"/>
</dbReference>
<keyword evidence="3" id="KW-1185">Reference proteome</keyword>
<feature type="region of interest" description="Disordered" evidence="1">
    <location>
        <begin position="1"/>
        <end position="23"/>
    </location>
</feature>
<name>A0ABT7X2G9_9BACE</name>
<sequence length="73" mass="7745">MIKLDYNSIPASGGSNNRLPGRQKRTLVGSGQAYEVVSARLKFLCASQGQRASVCPPCVGLTNGQTCARTGFR</sequence>
<feature type="compositionally biased region" description="Polar residues" evidence="1">
    <location>
        <begin position="9"/>
        <end position="18"/>
    </location>
</feature>
<evidence type="ECO:0008006" key="4">
    <source>
        <dbReference type="Google" id="ProtNLM"/>
    </source>
</evidence>
<gene>
    <name evidence="2" type="ORF">QVO10_01760</name>
</gene>
<evidence type="ECO:0000313" key="3">
    <source>
        <dbReference type="Proteomes" id="UP001167871"/>
    </source>
</evidence>
<comment type="caution">
    <text evidence="2">The sequence shown here is derived from an EMBL/GenBank/DDBJ whole genome shotgun (WGS) entry which is preliminary data.</text>
</comment>
<evidence type="ECO:0000313" key="2">
    <source>
        <dbReference type="EMBL" id="MDN0048123.1"/>
    </source>
</evidence>
<accession>A0ABT7X2G9</accession>
<dbReference type="RefSeq" id="WP_204502366.1">
    <property type="nucleotide sequence ID" value="NZ_JACJKZ010000002.1"/>
</dbReference>
<dbReference type="Proteomes" id="UP001167871">
    <property type="component" value="Unassembled WGS sequence"/>
</dbReference>
<organism evidence="2 3">
    <name type="scientific">Bacteroides gallinaceum</name>
    <dbReference type="NCBI Taxonomy" id="1462571"/>
    <lineage>
        <taxon>Bacteria</taxon>
        <taxon>Pseudomonadati</taxon>
        <taxon>Bacteroidota</taxon>
        <taxon>Bacteroidia</taxon>
        <taxon>Bacteroidales</taxon>
        <taxon>Bacteroidaceae</taxon>
        <taxon>Bacteroides</taxon>
    </lineage>
</organism>
<evidence type="ECO:0000256" key="1">
    <source>
        <dbReference type="SAM" id="MobiDB-lite"/>
    </source>
</evidence>
<reference evidence="2" key="2">
    <citation type="submission" date="2024-05" db="EMBL/GenBank/DDBJ databases">
        <title>Identification and characterization of horizontal gene transfer across gut microbiota members of farm animals based on homology search.</title>
        <authorList>
            <person name="Schwarzerova J."/>
            <person name="Nykrynova M."/>
            <person name="Jureckova K."/>
            <person name="Cejkova D."/>
            <person name="Rychlik I."/>
        </authorList>
    </citation>
    <scope>NUCLEOTIDE SEQUENCE</scope>
    <source>
        <strain evidence="2">84_SSukc20</strain>
    </source>
</reference>